<evidence type="ECO:0000256" key="8">
    <source>
        <dbReference type="SAM" id="MobiDB-lite"/>
    </source>
</evidence>
<evidence type="ECO:0000259" key="10">
    <source>
        <dbReference type="PROSITE" id="PS50868"/>
    </source>
</evidence>
<dbReference type="PROSITE" id="PS50868">
    <property type="entry name" value="POST_SET"/>
    <property type="match status" value="1"/>
</dbReference>
<reference evidence="13 15" key="2">
    <citation type="submission" date="2018-03" db="EMBL/GenBank/DDBJ databases">
        <authorList>
            <person name="Fogelqvist J."/>
        </authorList>
    </citation>
    <scope>NUCLEOTIDE SEQUENCE [LARGE SCALE GENOMIC DNA]</scope>
</reference>
<dbReference type="SMART" id="SM00317">
    <property type="entry name" value="SET"/>
    <property type="match status" value="1"/>
</dbReference>
<dbReference type="InterPro" id="IPR011011">
    <property type="entry name" value="Znf_FYVE_PHD"/>
</dbReference>
<keyword evidence="14" id="KW-1185">Reference proteome</keyword>
<evidence type="ECO:0000256" key="5">
    <source>
        <dbReference type="ARBA" id="ARBA00022679"/>
    </source>
</evidence>
<dbReference type="Pfam" id="PF00856">
    <property type="entry name" value="SET"/>
    <property type="match status" value="1"/>
</dbReference>
<sequence>MVARCHPESGGRSVGVGGGEHRDRRTRRCTSARRTVEAILKAIGKQVVPFVLPRHVTSLRAVALHDTIVDAIGTQIVPFSLPHHILSAKEPAFRWIRQNHYGTVPKPKPLPPDETAICDCAAHGGCCNDDSCLNRMLLYSCPPHCPVGDRCHNRFPNGKSGDAPAERFLTESTGWGLRATAPILAGQFVIEYRGEVISQADAEARMEKAFSDGFRDTYIMHLGNDMLLDARHMGSDARFINHSCNANCHVQKWKDGSVERIAIFASRDIAAGEEITMDYAFDDARCQIKYDCRCGASSCRRLIGRRDMSDADLHQTVASDDECLECGQNGSLLLCSFSQRGVVCHRAFHLECGGLTQMPDRSATWFCPCHTCDVCMSGAVIVQCATCCSAWCRRHCSPLVPTRPDRAIVFRHCRRCAEDGGSSEYLASAIWKHLLRDHDAYSVPVEFSLPFRR</sequence>
<evidence type="ECO:0000256" key="1">
    <source>
        <dbReference type="ARBA" id="ARBA00004123"/>
    </source>
</evidence>
<dbReference type="STRING" id="37360.A0A0G4J7R6"/>
<dbReference type="GO" id="GO:0042054">
    <property type="term" value="F:histone methyltransferase activity"/>
    <property type="evidence" value="ECO:0007669"/>
    <property type="project" value="InterPro"/>
</dbReference>
<comment type="subcellular location">
    <subcellularLocation>
        <location evidence="2">Chromosome</location>
    </subcellularLocation>
    <subcellularLocation>
        <location evidence="1">Nucleus</location>
    </subcellularLocation>
</comment>
<feature type="region of interest" description="Disordered" evidence="8">
    <location>
        <begin position="1"/>
        <end position="29"/>
    </location>
</feature>
<evidence type="ECO:0000256" key="7">
    <source>
        <dbReference type="ARBA" id="ARBA00023242"/>
    </source>
</evidence>
<dbReference type="OrthoDB" id="422362at2759"/>
<feature type="domain" description="SET" evidence="9">
    <location>
        <begin position="163"/>
        <end position="280"/>
    </location>
</feature>
<evidence type="ECO:0000256" key="4">
    <source>
        <dbReference type="ARBA" id="ARBA00022603"/>
    </source>
</evidence>
<geneLocation type="mitochondrion" evidence="13"/>
<dbReference type="Proteomes" id="UP000290189">
    <property type="component" value="Unassembled WGS sequence"/>
</dbReference>
<dbReference type="Gene3D" id="3.30.40.10">
    <property type="entry name" value="Zinc/RING finger domain, C3HC4 (zinc finger)"/>
    <property type="match status" value="1"/>
</dbReference>
<keyword evidence="7" id="KW-0539">Nucleus</keyword>
<dbReference type="InterPro" id="IPR013083">
    <property type="entry name" value="Znf_RING/FYVE/PHD"/>
</dbReference>
<evidence type="ECO:0000313" key="14">
    <source>
        <dbReference type="Proteomes" id="UP000039324"/>
    </source>
</evidence>
<evidence type="ECO:0000313" key="15">
    <source>
        <dbReference type="Proteomes" id="UP000290189"/>
    </source>
</evidence>
<keyword evidence="3" id="KW-0158">Chromosome</keyword>
<gene>
    <name evidence="12" type="ORF">PBRA_009508</name>
    <name evidence="13" type="ORF">PLBR_LOCUS6326</name>
</gene>
<keyword evidence="4" id="KW-0489">Methyltransferase</keyword>
<evidence type="ECO:0000259" key="9">
    <source>
        <dbReference type="PROSITE" id="PS50280"/>
    </source>
</evidence>
<accession>A0A0G4J7R6</accession>
<organism evidence="12 14">
    <name type="scientific">Plasmodiophora brassicae</name>
    <name type="common">Clubroot disease agent</name>
    <dbReference type="NCBI Taxonomy" id="37360"/>
    <lineage>
        <taxon>Eukaryota</taxon>
        <taxon>Sar</taxon>
        <taxon>Rhizaria</taxon>
        <taxon>Endomyxa</taxon>
        <taxon>Phytomyxea</taxon>
        <taxon>Plasmodiophorida</taxon>
        <taxon>Plasmodiophoridae</taxon>
        <taxon>Plasmodiophora</taxon>
    </lineage>
</organism>
<evidence type="ECO:0000256" key="2">
    <source>
        <dbReference type="ARBA" id="ARBA00004286"/>
    </source>
</evidence>
<evidence type="ECO:0000313" key="12">
    <source>
        <dbReference type="EMBL" id="CEP03623.1"/>
    </source>
</evidence>
<evidence type="ECO:0008006" key="16">
    <source>
        <dbReference type="Google" id="ProtNLM"/>
    </source>
</evidence>
<evidence type="ECO:0000256" key="3">
    <source>
        <dbReference type="ARBA" id="ARBA00022454"/>
    </source>
</evidence>
<dbReference type="InterPro" id="IPR001214">
    <property type="entry name" value="SET_dom"/>
</dbReference>
<name>A0A0G4J7R6_PLABS</name>
<dbReference type="InterPro" id="IPR003616">
    <property type="entry name" value="Post-SET_dom"/>
</dbReference>
<dbReference type="PANTHER" id="PTHR22884">
    <property type="entry name" value="SET DOMAIN PROTEINS"/>
    <property type="match status" value="1"/>
</dbReference>
<evidence type="ECO:0000256" key="6">
    <source>
        <dbReference type="ARBA" id="ARBA00022691"/>
    </source>
</evidence>
<reference evidence="12 14" key="1">
    <citation type="submission" date="2015-02" db="EMBL/GenBank/DDBJ databases">
        <authorList>
            <person name="Chooi Y.-H."/>
        </authorList>
    </citation>
    <scope>NUCLEOTIDE SEQUENCE [LARGE SCALE GENOMIC DNA]</scope>
    <source>
        <strain evidence="12">E3</strain>
    </source>
</reference>
<dbReference type="PROSITE" id="PS51215">
    <property type="entry name" value="AWS"/>
    <property type="match status" value="1"/>
</dbReference>
<evidence type="ECO:0000259" key="11">
    <source>
        <dbReference type="PROSITE" id="PS51215"/>
    </source>
</evidence>
<dbReference type="Proteomes" id="UP000039324">
    <property type="component" value="Unassembled WGS sequence"/>
</dbReference>
<dbReference type="SUPFAM" id="SSF57903">
    <property type="entry name" value="FYVE/PHD zinc finger"/>
    <property type="match status" value="1"/>
</dbReference>
<keyword evidence="6" id="KW-0949">S-adenosyl-L-methionine</keyword>
<feature type="domain" description="AWS" evidence="11">
    <location>
        <begin position="113"/>
        <end position="160"/>
    </location>
</feature>
<dbReference type="InterPro" id="IPR006560">
    <property type="entry name" value="AWS_dom"/>
</dbReference>
<dbReference type="InterPro" id="IPR050777">
    <property type="entry name" value="SET2_Histone-Lys_MeTrsfase"/>
</dbReference>
<dbReference type="InterPro" id="IPR046341">
    <property type="entry name" value="SET_dom_sf"/>
</dbReference>
<proteinExistence type="predicted"/>
<dbReference type="EMBL" id="CDSF01000154">
    <property type="protein sequence ID" value="CEP03623.1"/>
    <property type="molecule type" value="Genomic_DNA"/>
</dbReference>
<feature type="domain" description="Post-SET" evidence="10">
    <location>
        <begin position="288"/>
        <end position="304"/>
    </location>
</feature>
<protein>
    <recommendedName>
        <fullName evidence="16">Histone-lysine N-methyltransferase</fullName>
    </recommendedName>
</protein>
<dbReference type="GO" id="GO:0005634">
    <property type="term" value="C:nucleus"/>
    <property type="evidence" value="ECO:0007669"/>
    <property type="project" value="UniProtKB-SubCell"/>
</dbReference>
<dbReference type="PROSITE" id="PS50280">
    <property type="entry name" value="SET"/>
    <property type="match status" value="1"/>
</dbReference>
<dbReference type="Gene3D" id="2.170.270.10">
    <property type="entry name" value="SET domain"/>
    <property type="match status" value="1"/>
</dbReference>
<dbReference type="AlphaFoldDB" id="A0A0G4J7R6"/>
<dbReference type="SUPFAM" id="SSF82199">
    <property type="entry name" value="SET domain"/>
    <property type="match status" value="1"/>
</dbReference>
<dbReference type="EMBL" id="OVEO01000011">
    <property type="protein sequence ID" value="SPQ99111.1"/>
    <property type="molecule type" value="Genomic_DNA"/>
</dbReference>
<dbReference type="GO" id="GO:0032259">
    <property type="term" value="P:methylation"/>
    <property type="evidence" value="ECO:0007669"/>
    <property type="project" value="UniProtKB-KW"/>
</dbReference>
<dbReference type="Pfam" id="PF17907">
    <property type="entry name" value="AWS"/>
    <property type="match status" value="1"/>
</dbReference>
<evidence type="ECO:0000313" key="13">
    <source>
        <dbReference type="EMBL" id="SPQ99111.1"/>
    </source>
</evidence>
<keyword evidence="13" id="KW-0496">Mitochondrion</keyword>
<dbReference type="GO" id="GO:0005694">
    <property type="term" value="C:chromosome"/>
    <property type="evidence" value="ECO:0007669"/>
    <property type="project" value="UniProtKB-SubCell"/>
</dbReference>
<dbReference type="SMART" id="SM00570">
    <property type="entry name" value="AWS"/>
    <property type="match status" value="1"/>
</dbReference>
<keyword evidence="5" id="KW-0808">Transferase</keyword>